<dbReference type="InterPro" id="IPR028889">
    <property type="entry name" value="USP"/>
</dbReference>
<evidence type="ECO:0000259" key="2">
    <source>
        <dbReference type="PROSITE" id="PS50235"/>
    </source>
</evidence>
<dbReference type="PROSITE" id="PS00972">
    <property type="entry name" value="USP_1"/>
    <property type="match status" value="1"/>
</dbReference>
<accession>E1F0J2</accession>
<feature type="region of interest" description="Disordered" evidence="1">
    <location>
        <begin position="320"/>
        <end position="358"/>
    </location>
</feature>
<dbReference type="Gene3D" id="3.90.70.10">
    <property type="entry name" value="Cysteine proteinases"/>
    <property type="match status" value="1"/>
</dbReference>
<dbReference type="STRING" id="658858.E1F0J2"/>
<dbReference type="OrthoDB" id="265776at2759"/>
<reference evidence="3 4" key="1">
    <citation type="journal article" date="2010" name="BMC Genomics">
        <title>Genome analysis and comparative genomics of a Giardia intestinalis assemblage E isolate.</title>
        <authorList>
            <person name="Jerlstrom-Hultqvist J."/>
            <person name="Franzen O."/>
            <person name="Ankarklev J."/>
            <person name="Xu F."/>
            <person name="Nohynkova E."/>
            <person name="Andersson J.O."/>
            <person name="Svard S.G."/>
            <person name="Andersson B."/>
        </authorList>
    </citation>
    <scope>NUCLEOTIDE SEQUENCE [LARGE SCALE GENOMIC DNA]</scope>
    <source>
        <strain evidence="3 4">P15</strain>
    </source>
</reference>
<sequence length="448" mass="50822">MEPAVDSVDRDKQGEWSDATQDVSNIGHVGLLNLGNTCFMNSGLQVLLSSKHLIGAIMKIREQEKNDSNNIRVNNREMQDAFQNLIDASRGNRADIYRPDKIKDAASRLNKAFRGYGQQDSFELIQTVLDGLERETNRAKEVPYKLLDTDGMGYSKAQELFREHHHMKYDSPITKVTCTELAKCVMCTKCRARSYSFSYCQALLLDLPTKESRTEVKKTKKDEKQDRGSNGLSLSALINNSEKVYTVDNYYCAKCKTHQRVHVREWISEPAKCLIIQLKRFRNDGHSMFPRFLWKYSKNDSSVEYEDTLEIQSFEFGQDGVERDDMQSDKTCPGSEVDSNADSTVWETQPQDDSSSENVVQGMTMAALETKAIARGIGNTNPPQVRSYKYQYRGASLHSGGLGGGHYTALCYGCNDKYYYCNDSNVILVDRGKLDTHAYVLLFDRVDC</sequence>
<organism evidence="3 4">
    <name type="scientific">Giardia intestinalis (strain P15)</name>
    <name type="common">Giardia lamblia</name>
    <dbReference type="NCBI Taxonomy" id="658858"/>
    <lineage>
        <taxon>Eukaryota</taxon>
        <taxon>Metamonada</taxon>
        <taxon>Diplomonadida</taxon>
        <taxon>Hexamitidae</taxon>
        <taxon>Giardiinae</taxon>
        <taxon>Giardia</taxon>
    </lineage>
</organism>
<dbReference type="Pfam" id="PF00443">
    <property type="entry name" value="UCH"/>
    <property type="match status" value="1"/>
</dbReference>
<feature type="domain" description="USP" evidence="2">
    <location>
        <begin position="29"/>
        <end position="446"/>
    </location>
</feature>
<gene>
    <name evidence="3" type="ORF">GLP15_4193</name>
</gene>
<dbReference type="AlphaFoldDB" id="E1F0J2"/>
<dbReference type="Proteomes" id="UP000008974">
    <property type="component" value="Unassembled WGS sequence"/>
</dbReference>
<dbReference type="GO" id="GO:0016579">
    <property type="term" value="P:protein deubiquitination"/>
    <property type="evidence" value="ECO:0007669"/>
    <property type="project" value="InterPro"/>
</dbReference>
<dbReference type="CDD" id="cd02257">
    <property type="entry name" value="Peptidase_C19"/>
    <property type="match status" value="1"/>
</dbReference>
<dbReference type="PANTHER" id="PTHR21646">
    <property type="entry name" value="UBIQUITIN CARBOXYL-TERMINAL HYDROLASE"/>
    <property type="match status" value="1"/>
</dbReference>
<protein>
    <submittedName>
        <fullName evidence="3">Ubiquitin carboxyl-terminal hydrolase 4</fullName>
    </submittedName>
</protein>
<dbReference type="GO" id="GO:0004843">
    <property type="term" value="F:cysteine-type deubiquitinase activity"/>
    <property type="evidence" value="ECO:0007669"/>
    <property type="project" value="InterPro"/>
</dbReference>
<evidence type="ECO:0000313" key="4">
    <source>
        <dbReference type="Proteomes" id="UP000008974"/>
    </source>
</evidence>
<dbReference type="InterPro" id="IPR038765">
    <property type="entry name" value="Papain-like_cys_pep_sf"/>
</dbReference>
<name>E1F0J2_GIAIA</name>
<dbReference type="InterPro" id="IPR001394">
    <property type="entry name" value="Peptidase_C19_UCH"/>
</dbReference>
<dbReference type="InterPro" id="IPR050185">
    <property type="entry name" value="Ub_carboxyl-term_hydrolase"/>
</dbReference>
<evidence type="ECO:0000313" key="3">
    <source>
        <dbReference type="EMBL" id="EFO64013.1"/>
    </source>
</evidence>
<dbReference type="InterPro" id="IPR018200">
    <property type="entry name" value="USP_CS"/>
</dbReference>
<dbReference type="SUPFAM" id="SSF54001">
    <property type="entry name" value="Cysteine proteinases"/>
    <property type="match status" value="1"/>
</dbReference>
<dbReference type="VEuPathDB" id="GiardiaDB:GLP15_4193"/>
<proteinExistence type="predicted"/>
<dbReference type="EMBL" id="ACVC01000107">
    <property type="protein sequence ID" value="EFO64013.1"/>
    <property type="molecule type" value="Genomic_DNA"/>
</dbReference>
<evidence type="ECO:0000256" key="1">
    <source>
        <dbReference type="SAM" id="MobiDB-lite"/>
    </source>
</evidence>
<feature type="compositionally biased region" description="Polar residues" evidence="1">
    <location>
        <begin position="337"/>
        <end position="358"/>
    </location>
</feature>
<comment type="caution">
    <text evidence="3">The sequence shown here is derived from an EMBL/GenBank/DDBJ whole genome shotgun (WGS) entry which is preliminary data.</text>
</comment>
<dbReference type="PROSITE" id="PS50235">
    <property type="entry name" value="USP_3"/>
    <property type="match status" value="1"/>
</dbReference>
<keyword evidence="3" id="KW-0378">Hydrolase</keyword>